<dbReference type="EMBL" id="LAZR01045385">
    <property type="protein sequence ID" value="KKK98985.1"/>
    <property type="molecule type" value="Genomic_DNA"/>
</dbReference>
<dbReference type="AlphaFoldDB" id="A0A0F9AL24"/>
<reference evidence="1" key="1">
    <citation type="journal article" date="2015" name="Nature">
        <title>Complex archaea that bridge the gap between prokaryotes and eukaryotes.</title>
        <authorList>
            <person name="Spang A."/>
            <person name="Saw J.H."/>
            <person name="Jorgensen S.L."/>
            <person name="Zaremba-Niedzwiedzka K."/>
            <person name="Martijn J."/>
            <person name="Lind A.E."/>
            <person name="van Eijk R."/>
            <person name="Schleper C."/>
            <person name="Guy L."/>
            <person name="Ettema T.J."/>
        </authorList>
    </citation>
    <scope>NUCLEOTIDE SEQUENCE</scope>
</reference>
<protein>
    <submittedName>
        <fullName evidence="1">Uncharacterized protein</fullName>
    </submittedName>
</protein>
<evidence type="ECO:0000313" key="1">
    <source>
        <dbReference type="EMBL" id="KKK98985.1"/>
    </source>
</evidence>
<organism evidence="1">
    <name type="scientific">marine sediment metagenome</name>
    <dbReference type="NCBI Taxonomy" id="412755"/>
    <lineage>
        <taxon>unclassified sequences</taxon>
        <taxon>metagenomes</taxon>
        <taxon>ecological metagenomes</taxon>
    </lineage>
</organism>
<gene>
    <name evidence="1" type="ORF">LCGC14_2637280</name>
</gene>
<name>A0A0F9AL24_9ZZZZ</name>
<sequence>MTQNIAKMVSIVPLGKENFEDFLEDMQNYQVRVIIKAVRMEGIFSVETQSGEIITCRDGYLAVDAEGYPYPIDAETTEIHILGDGTCCELFCNSDATIEICYGPTPDDITYSCPEHIYALMSDAPEHTIRFL</sequence>
<proteinExistence type="predicted"/>
<accession>A0A0F9AL24</accession>
<comment type="caution">
    <text evidence="1">The sequence shown here is derived from an EMBL/GenBank/DDBJ whole genome shotgun (WGS) entry which is preliminary data.</text>
</comment>